<dbReference type="STRING" id="933059.SAMN04488103_101629"/>
<dbReference type="Proteomes" id="UP000198761">
    <property type="component" value="Unassembled WGS sequence"/>
</dbReference>
<sequence>MAEGFEELVRPILLPLARAIVRDGEAFVHLIVTRDGALRPKLIAADQIDPSLTRDLGDGARM</sequence>
<evidence type="ECO:0000313" key="2">
    <source>
        <dbReference type="Proteomes" id="UP000198761"/>
    </source>
</evidence>
<dbReference type="RefSeq" id="WP_245749353.1">
    <property type="nucleotide sequence ID" value="NZ_FOCE01000001.1"/>
</dbReference>
<proteinExistence type="predicted"/>
<evidence type="ECO:0000313" key="1">
    <source>
        <dbReference type="EMBL" id="SEM61387.1"/>
    </source>
</evidence>
<gene>
    <name evidence="1" type="ORF">SAMN04488103_101629</name>
</gene>
<name>A0A1H7ZVM5_9RHOB</name>
<dbReference type="AlphaFoldDB" id="A0A1H7ZVM5"/>
<dbReference type="EMBL" id="FOCE01000001">
    <property type="protein sequence ID" value="SEM61387.1"/>
    <property type="molecule type" value="Genomic_DNA"/>
</dbReference>
<organism evidence="1 2">
    <name type="scientific">Gemmobacter aquatilis</name>
    <dbReference type="NCBI Taxonomy" id="933059"/>
    <lineage>
        <taxon>Bacteria</taxon>
        <taxon>Pseudomonadati</taxon>
        <taxon>Pseudomonadota</taxon>
        <taxon>Alphaproteobacteria</taxon>
        <taxon>Rhodobacterales</taxon>
        <taxon>Paracoccaceae</taxon>
        <taxon>Gemmobacter</taxon>
    </lineage>
</organism>
<reference evidence="1 2" key="1">
    <citation type="submission" date="2016-10" db="EMBL/GenBank/DDBJ databases">
        <authorList>
            <person name="de Groot N.N."/>
        </authorList>
    </citation>
    <scope>NUCLEOTIDE SEQUENCE [LARGE SCALE GENOMIC DNA]</scope>
    <source>
        <strain evidence="1 2">DSM 3857</strain>
    </source>
</reference>
<keyword evidence="2" id="KW-1185">Reference proteome</keyword>
<protein>
    <submittedName>
        <fullName evidence="1">Uncharacterized protein</fullName>
    </submittedName>
</protein>
<accession>A0A1H7ZVM5</accession>